<evidence type="ECO:0000313" key="3">
    <source>
        <dbReference type="Proteomes" id="UP000198282"/>
    </source>
</evidence>
<feature type="region of interest" description="Disordered" evidence="1">
    <location>
        <begin position="19"/>
        <end position="54"/>
    </location>
</feature>
<proteinExistence type="predicted"/>
<dbReference type="AlphaFoldDB" id="A0A239EDL6"/>
<dbReference type="Proteomes" id="UP000198282">
    <property type="component" value="Unassembled WGS sequence"/>
</dbReference>
<keyword evidence="3" id="KW-1185">Reference proteome</keyword>
<evidence type="ECO:0000256" key="1">
    <source>
        <dbReference type="SAM" id="MobiDB-lite"/>
    </source>
</evidence>
<name>A0A239EDL6_9ACTN</name>
<dbReference type="EMBL" id="FZOD01000009">
    <property type="protein sequence ID" value="SNS42619.1"/>
    <property type="molecule type" value="Genomic_DNA"/>
</dbReference>
<evidence type="ECO:0000313" key="2">
    <source>
        <dbReference type="EMBL" id="SNS42619.1"/>
    </source>
</evidence>
<protein>
    <submittedName>
        <fullName evidence="2">Uncharacterized protein</fullName>
    </submittedName>
</protein>
<gene>
    <name evidence="2" type="ORF">SAMN05216276_100986</name>
</gene>
<accession>A0A239EDL6</accession>
<organism evidence="2 3">
    <name type="scientific">Streptosporangium subroseum</name>
    <dbReference type="NCBI Taxonomy" id="106412"/>
    <lineage>
        <taxon>Bacteria</taxon>
        <taxon>Bacillati</taxon>
        <taxon>Actinomycetota</taxon>
        <taxon>Actinomycetes</taxon>
        <taxon>Streptosporangiales</taxon>
        <taxon>Streptosporangiaceae</taxon>
        <taxon>Streptosporangium</taxon>
    </lineage>
</organism>
<reference evidence="2 3" key="1">
    <citation type="submission" date="2017-06" db="EMBL/GenBank/DDBJ databases">
        <authorList>
            <person name="Kim H.J."/>
            <person name="Triplett B.A."/>
        </authorList>
    </citation>
    <scope>NUCLEOTIDE SEQUENCE [LARGE SCALE GENOMIC DNA]</scope>
    <source>
        <strain evidence="2 3">CGMCC 4.2132</strain>
    </source>
</reference>
<sequence>MRALDELTHGPLAIRSRVTGASGVRHARRAGRDHNAALHDANRPSPAGVRSGNMLPFRLTCAPRRS</sequence>
<feature type="compositionally biased region" description="Basic and acidic residues" evidence="1">
    <location>
        <begin position="30"/>
        <end position="42"/>
    </location>
</feature>